<comment type="caution">
    <text evidence="6">The sequence shown here is derived from an EMBL/GenBank/DDBJ whole genome shotgun (WGS) entry which is preliminary data.</text>
</comment>
<feature type="domain" description="DUF7507" evidence="5">
    <location>
        <begin position="377"/>
        <end position="482"/>
    </location>
</feature>
<gene>
    <name evidence="6" type="ORF">H4W30_004773</name>
</gene>
<feature type="region of interest" description="Disordered" evidence="1">
    <location>
        <begin position="277"/>
        <end position="305"/>
    </location>
</feature>
<accession>A0ABR9LAJ3</accession>
<dbReference type="InterPro" id="IPR055354">
    <property type="entry name" value="DUF7507"/>
</dbReference>
<keyword evidence="2" id="KW-1133">Transmembrane helix</keyword>
<feature type="region of interest" description="Disordered" evidence="1">
    <location>
        <begin position="1281"/>
        <end position="1344"/>
    </location>
</feature>
<feature type="domain" description="DUF7507" evidence="5">
    <location>
        <begin position="960"/>
        <end position="1064"/>
    </location>
</feature>
<evidence type="ECO:0000256" key="2">
    <source>
        <dbReference type="SAM" id="Phobius"/>
    </source>
</evidence>
<feature type="transmembrane region" description="Helical" evidence="2">
    <location>
        <begin position="1352"/>
        <end position="1372"/>
    </location>
</feature>
<evidence type="ECO:0000313" key="6">
    <source>
        <dbReference type="EMBL" id="MBE1577713.1"/>
    </source>
</evidence>
<dbReference type="NCBIfam" id="TIGR01451">
    <property type="entry name" value="B_ant_repeat"/>
    <property type="match status" value="7"/>
</dbReference>
<evidence type="ECO:0000259" key="4">
    <source>
        <dbReference type="Pfam" id="PF20674"/>
    </source>
</evidence>
<keyword evidence="7" id="KW-1185">Reference proteome</keyword>
<dbReference type="RefSeq" id="WP_192744837.1">
    <property type="nucleotide sequence ID" value="NZ_JADBEJ010000005.1"/>
</dbReference>
<feature type="domain" description="DUF7507" evidence="5">
    <location>
        <begin position="1191"/>
        <end position="1291"/>
    </location>
</feature>
<dbReference type="InterPro" id="IPR048834">
    <property type="entry name" value="SpaA_pre-album"/>
</dbReference>
<evidence type="ECO:0000313" key="7">
    <source>
        <dbReference type="Proteomes" id="UP000656548"/>
    </source>
</evidence>
<feature type="compositionally biased region" description="Polar residues" evidence="1">
    <location>
        <begin position="814"/>
        <end position="823"/>
    </location>
</feature>
<feature type="domain" description="DUF7507" evidence="5">
    <location>
        <begin position="613"/>
        <end position="714"/>
    </location>
</feature>
<keyword evidence="2" id="KW-0472">Membrane</keyword>
<feature type="domain" description="DUF7507" evidence="5">
    <location>
        <begin position="728"/>
        <end position="831"/>
    </location>
</feature>
<feature type="region of interest" description="Disordered" evidence="1">
    <location>
        <begin position="1046"/>
        <end position="1067"/>
    </location>
</feature>
<feature type="region of interest" description="Disordered" evidence="1">
    <location>
        <begin position="928"/>
        <end position="952"/>
    </location>
</feature>
<dbReference type="InterPro" id="IPR051172">
    <property type="entry name" value="Chlamydia_OmcB"/>
</dbReference>
<protein>
    <recommendedName>
        <fullName evidence="8">DUF11 domain-containing protein</fullName>
    </recommendedName>
</protein>
<feature type="region of interest" description="Disordered" evidence="1">
    <location>
        <begin position="814"/>
        <end position="855"/>
    </location>
</feature>
<feature type="domain" description="DUF7507" evidence="5">
    <location>
        <begin position="495"/>
        <end position="600"/>
    </location>
</feature>
<dbReference type="Gene3D" id="2.60.40.10">
    <property type="entry name" value="Immunoglobulins"/>
    <property type="match status" value="5"/>
</dbReference>
<feature type="compositionally biased region" description="Low complexity" evidence="1">
    <location>
        <begin position="703"/>
        <end position="721"/>
    </location>
</feature>
<feature type="domain" description="SpaA-like prealbumin fold" evidence="4">
    <location>
        <begin position="263"/>
        <end position="375"/>
    </location>
</feature>
<dbReference type="InterPro" id="IPR013783">
    <property type="entry name" value="Ig-like_fold"/>
</dbReference>
<dbReference type="EMBL" id="JADBEJ010000005">
    <property type="protein sequence ID" value="MBE1577713.1"/>
    <property type="molecule type" value="Genomic_DNA"/>
</dbReference>
<organism evidence="6 7">
    <name type="scientific">Amycolatopsis roodepoortensis</name>
    <dbReference type="NCBI Taxonomy" id="700274"/>
    <lineage>
        <taxon>Bacteria</taxon>
        <taxon>Bacillati</taxon>
        <taxon>Actinomycetota</taxon>
        <taxon>Actinomycetes</taxon>
        <taxon>Pseudonocardiales</taxon>
        <taxon>Pseudonocardiaceae</taxon>
        <taxon>Amycolatopsis</taxon>
    </lineage>
</organism>
<dbReference type="InterPro" id="IPR047589">
    <property type="entry name" value="DUF11_rpt"/>
</dbReference>
<feature type="compositionally biased region" description="Pro residues" evidence="1">
    <location>
        <begin position="1302"/>
        <end position="1316"/>
    </location>
</feature>
<evidence type="ECO:0000259" key="5">
    <source>
        <dbReference type="Pfam" id="PF24346"/>
    </source>
</evidence>
<evidence type="ECO:0000259" key="3">
    <source>
        <dbReference type="Pfam" id="PF18651"/>
    </source>
</evidence>
<name>A0ABR9LAJ3_9PSEU</name>
<feature type="domain" description="Surface adhesin CshA non-repetitive" evidence="3">
    <location>
        <begin position="68"/>
        <end position="258"/>
    </location>
</feature>
<proteinExistence type="predicted"/>
<feature type="region of interest" description="Disordered" evidence="1">
    <location>
        <begin position="703"/>
        <end position="722"/>
    </location>
</feature>
<dbReference type="Pfam" id="PF24346">
    <property type="entry name" value="DUF7507"/>
    <property type="match status" value="8"/>
</dbReference>
<feature type="domain" description="DUF7507" evidence="5">
    <location>
        <begin position="1078"/>
        <end position="1178"/>
    </location>
</feature>
<feature type="compositionally biased region" description="Polar residues" evidence="1">
    <location>
        <begin position="465"/>
        <end position="490"/>
    </location>
</feature>
<dbReference type="PANTHER" id="PTHR34819:SF3">
    <property type="entry name" value="CELL SURFACE PROTEIN"/>
    <property type="match status" value="1"/>
</dbReference>
<evidence type="ECO:0008006" key="8">
    <source>
        <dbReference type="Google" id="ProtNLM"/>
    </source>
</evidence>
<feature type="domain" description="DUF7507" evidence="5">
    <location>
        <begin position="844"/>
        <end position="942"/>
    </location>
</feature>
<dbReference type="PANTHER" id="PTHR34819">
    <property type="entry name" value="LARGE CYSTEINE-RICH PERIPLASMIC PROTEIN OMCB"/>
    <property type="match status" value="1"/>
</dbReference>
<feature type="region of interest" description="Disordered" evidence="1">
    <location>
        <begin position="465"/>
        <end position="495"/>
    </location>
</feature>
<dbReference type="Proteomes" id="UP000656548">
    <property type="component" value="Unassembled WGS sequence"/>
</dbReference>
<sequence>MVDQHLPAIARRRSTSVRAALALLTVVFTIVGSATLPAVLGLSANTAAAATDAQCHFASPGTGKYAGTLCWLDFSRLDAAQSASGQDFTFAIGGGNTVHLKAKQVGGRVEPAAFPTWWGAYLGNSGHYSGVAGKPALYQTADHTTSTLTVSDIRVTDPHGNPVSEFALVGADAESTDEKESITWQATTPIESLTAQGTDPGIGNACAGGYTGLGTTTVKCTGAGTATKTGTPIVAARHPQSFTQTMVGGGREAVAFGVLVSALQLTKEVASRFPGDDFQVETSSQSGPLKDAQTGPDGKTATTGRQPVITDVKGNSFTLTERAIHGDLRNYSSSWSCTRFGKPDPALPQGTTVGASAQVQVGVGDDIACTITNTARKPAISLHKNAAAPVDANHDGINDPGDTIAYTFDVANTGDTVLATVAVSDPLVGPVTCPQTELAPGASVTCTSRPYTITGDDADAGVVHNTATASGTPPGTDSTVTSAPSETRTPVQKPAPKLTLTKSASPSDASAYRAGQNITYSFTVTNTGNIPVSAVEVDEGDFSGSGTLSALRCPDQRTLAPDTSLVCTATYQLTQTDIDAGQVTNSATAHGTAPDGSDVSTAPARAVVPVAAAPAVSLTKSTDPQSAARPGDEITYKFVITNTGNVSLADPVVNETRFTGTGRLSGIHCPDGTLAPGAAVTCTATYRVTPQDADAGMLDNTATATAASPSGSSPVSEPSSAHLVIPPAPAIAVEKSATPEMVAAPGDTITYRFTVTNTGNITLHDVAVQDENFSGSGDLGDISCPETALAADRSMTCTAIYRVTQEDLDAGQISNTATASGTPPTGDPVASSPSAATVKTDPRPALSLTKTASPAEAASGQTVTYTFLVTNTGNVSVSNPAIEEGSFSGSGEMSDVLCPRDVLAPGDSVTCTATYTITDHDAGTGSVTNTAAATADPPRGMPRPRSADASAKVTVTPLPAPELTLRKSADVASISAAGQTVTYTFEITNTGKVPVHDVTVQERDFTGTGTAPALTCPPNRTLDPGARLTCTAAYTVTQQDIDSGELTNTATATGRQPRGGSPVVSAPSTVALPSTRLPSIALKKSANRTRLNLGETITYSFVVTNTGNVTVHDVSIDENAFTGSGPLIATCPAGPLAPGAQVVCTADYRVSQSDVDRGELTNTATAQATPPGGKPIDSTASTVKLPAEARPALALSKTADARKPVSAGQVITYTFTLTNTGDTTLTDPMVREDQFNGHGRMSPLNCPAKTALAPGEHRVCTAAYTVVQEDLGEDAIRNTATATALSPRGDVRSAPSTATVPTPEPPGSEPRNPAPGPGQDSAPPVAIDRPAKSTAHTGRGKNESLASTGLDALPMALAATLLLVLGSVLAVLGRRRRRTSSA</sequence>
<dbReference type="Pfam" id="PF20674">
    <property type="entry name" value="SpaA_3"/>
    <property type="match status" value="1"/>
</dbReference>
<reference evidence="6 7" key="1">
    <citation type="submission" date="2020-10" db="EMBL/GenBank/DDBJ databases">
        <title>Sequencing the genomes of 1000 actinobacteria strains.</title>
        <authorList>
            <person name="Klenk H.-P."/>
        </authorList>
    </citation>
    <scope>NUCLEOTIDE SEQUENCE [LARGE SCALE GENOMIC DNA]</scope>
    <source>
        <strain evidence="6 7">DSM 46661</strain>
    </source>
</reference>
<keyword evidence="2" id="KW-0812">Transmembrane</keyword>
<dbReference type="Pfam" id="PF18651">
    <property type="entry name" value="CshA_NR2"/>
    <property type="match status" value="1"/>
</dbReference>
<dbReference type="InterPro" id="IPR040683">
    <property type="entry name" value="CshA_NR2"/>
</dbReference>
<evidence type="ECO:0000256" key="1">
    <source>
        <dbReference type="SAM" id="MobiDB-lite"/>
    </source>
</evidence>